<protein>
    <recommendedName>
        <fullName evidence="14">Fibronectin type-III domain-containing protein</fullName>
    </recommendedName>
</protein>
<dbReference type="SUPFAM" id="SSF49265">
    <property type="entry name" value="Fibronectin type III"/>
    <property type="match status" value="4"/>
</dbReference>
<evidence type="ECO:0000256" key="2">
    <source>
        <dbReference type="ARBA" id="ARBA00008921"/>
    </source>
</evidence>
<feature type="region of interest" description="Disordered" evidence="11">
    <location>
        <begin position="1138"/>
        <end position="1232"/>
    </location>
</feature>
<gene>
    <name evidence="15" type="ORF">OFUS_LOCUS2156</name>
</gene>
<feature type="compositionally biased region" description="Basic and acidic residues" evidence="11">
    <location>
        <begin position="1175"/>
        <end position="1184"/>
    </location>
</feature>
<dbReference type="Proteomes" id="UP000749559">
    <property type="component" value="Unassembled WGS sequence"/>
</dbReference>
<feature type="domain" description="Fibronectin type-III" evidence="14">
    <location>
        <begin position="760"/>
        <end position="859"/>
    </location>
</feature>
<name>A0A8S4N1N6_OWEFU</name>
<evidence type="ECO:0000256" key="4">
    <source>
        <dbReference type="ARBA" id="ARBA00022729"/>
    </source>
</evidence>
<dbReference type="InterPro" id="IPR003961">
    <property type="entry name" value="FN3_dom"/>
</dbReference>
<keyword evidence="6 12" id="KW-1133">Transmembrane helix</keyword>
<dbReference type="InterPro" id="IPR050713">
    <property type="entry name" value="RTP_Phos/Ushers"/>
</dbReference>
<evidence type="ECO:0000256" key="13">
    <source>
        <dbReference type="SAM" id="SignalP"/>
    </source>
</evidence>
<dbReference type="SMART" id="SM00060">
    <property type="entry name" value="FN3"/>
    <property type="match status" value="5"/>
</dbReference>
<evidence type="ECO:0000256" key="1">
    <source>
        <dbReference type="ARBA" id="ARBA00004479"/>
    </source>
</evidence>
<accession>A0A8S4N1N6</accession>
<feature type="region of interest" description="Disordered" evidence="11">
    <location>
        <begin position="1111"/>
        <end position="1130"/>
    </location>
</feature>
<evidence type="ECO:0000256" key="3">
    <source>
        <dbReference type="ARBA" id="ARBA00022692"/>
    </source>
</evidence>
<feature type="compositionally biased region" description="Polar residues" evidence="11">
    <location>
        <begin position="1147"/>
        <end position="1168"/>
    </location>
</feature>
<dbReference type="InterPro" id="IPR003529">
    <property type="entry name" value="Hematopoietin_rcpt_Gp130_CS"/>
</dbReference>
<keyword evidence="3 12" id="KW-0812">Transmembrane</keyword>
<dbReference type="GO" id="GO:0016020">
    <property type="term" value="C:membrane"/>
    <property type="evidence" value="ECO:0007669"/>
    <property type="project" value="UniProtKB-SubCell"/>
</dbReference>
<evidence type="ECO:0000256" key="12">
    <source>
        <dbReference type="SAM" id="Phobius"/>
    </source>
</evidence>
<feature type="region of interest" description="Disordered" evidence="11">
    <location>
        <begin position="1014"/>
        <end position="1034"/>
    </location>
</feature>
<keyword evidence="7 12" id="KW-0472">Membrane</keyword>
<reference evidence="15" key="1">
    <citation type="submission" date="2022-03" db="EMBL/GenBank/DDBJ databases">
        <authorList>
            <person name="Martin C."/>
        </authorList>
    </citation>
    <scope>NUCLEOTIDE SEQUENCE</scope>
</reference>
<keyword evidence="9" id="KW-0675">Receptor</keyword>
<feature type="region of interest" description="Disordered" evidence="11">
    <location>
        <begin position="1296"/>
        <end position="1318"/>
    </location>
</feature>
<comment type="caution">
    <text evidence="15">The sequence shown here is derived from an EMBL/GenBank/DDBJ whole genome shotgun (WGS) entry which is preliminary data.</text>
</comment>
<keyword evidence="4 13" id="KW-0732">Signal</keyword>
<evidence type="ECO:0000256" key="7">
    <source>
        <dbReference type="ARBA" id="ARBA00023136"/>
    </source>
</evidence>
<keyword evidence="5" id="KW-0677">Repeat</keyword>
<dbReference type="GO" id="GO:0004896">
    <property type="term" value="F:cytokine receptor activity"/>
    <property type="evidence" value="ECO:0007669"/>
    <property type="project" value="InterPro"/>
</dbReference>
<comment type="subcellular location">
    <subcellularLocation>
        <location evidence="1">Membrane</location>
        <topology evidence="1">Single-pass type I membrane protein</topology>
    </subcellularLocation>
</comment>
<evidence type="ECO:0000256" key="8">
    <source>
        <dbReference type="ARBA" id="ARBA00023157"/>
    </source>
</evidence>
<dbReference type="EMBL" id="CAIIXF020000001">
    <property type="protein sequence ID" value="CAH1774755.1"/>
    <property type="molecule type" value="Genomic_DNA"/>
</dbReference>
<dbReference type="PANTHER" id="PTHR46957:SF3">
    <property type="entry name" value="CYTOKINE RECEPTOR"/>
    <property type="match status" value="1"/>
</dbReference>
<feature type="domain" description="Fibronectin type-III" evidence="14">
    <location>
        <begin position="556"/>
        <end position="658"/>
    </location>
</feature>
<keyword evidence="10" id="KW-0325">Glycoprotein</keyword>
<evidence type="ECO:0000256" key="6">
    <source>
        <dbReference type="ARBA" id="ARBA00022989"/>
    </source>
</evidence>
<dbReference type="Pfam" id="PF25552">
    <property type="entry name" value="LIFR_D4"/>
    <property type="match status" value="1"/>
</dbReference>
<evidence type="ECO:0000256" key="9">
    <source>
        <dbReference type="ARBA" id="ARBA00023170"/>
    </source>
</evidence>
<feature type="signal peptide" evidence="13">
    <location>
        <begin position="1"/>
        <end position="24"/>
    </location>
</feature>
<evidence type="ECO:0000256" key="5">
    <source>
        <dbReference type="ARBA" id="ARBA00022737"/>
    </source>
</evidence>
<dbReference type="Pfam" id="PF00041">
    <property type="entry name" value="fn3"/>
    <property type="match status" value="2"/>
</dbReference>
<evidence type="ECO:0000259" key="14">
    <source>
        <dbReference type="PROSITE" id="PS50853"/>
    </source>
</evidence>
<proteinExistence type="inferred from homology"/>
<dbReference type="PROSITE" id="PS01353">
    <property type="entry name" value="HEMATOPO_REC_L_F2"/>
    <property type="match status" value="1"/>
</dbReference>
<comment type="similarity">
    <text evidence="2">Belongs to the type I cytokine receptor family. Type 2 subfamily.</text>
</comment>
<sequence>MEELQIRCLIFLAMFCMIPTATNANIYDLYGVMLPHNPVWAVGSTHDLICNLTRNQTSYTTDDLYFIFKSHPLPRECYVTLPEYPAGATNETGSKNAVPVIAIQLHIENVTIDDRGYYSCFLNISSVDMTKHKMVYMQEAKVGYAPSKPVNIQCRSYQWKGMTCTWDIGRDPLIPTEWTLYYTLDFNESIRCPHNGKHSCEWKDEKFVHPATKFGLVIEAENELGKEESEQVVINTSVIVEVAPVNEIQCKALNNTSIEILWSHAKDADIPVILPLIYDVLYKGQWDEDWTKLSVDGDYNLNLSRTIRTLHSYYTTYTIAIRCKPKQGLYWSEWKNSTIRTEPARPSGPPKFGPGSFYITKCPGSSTTCQNIKILWQEVAAYQRNGDIISHIITASTIEGNTTKSTVKNHISFSNLKRDTPYIFYVTSLNSKGMSPEAQLMLDTGISAPPNVQNGYVEHQMNGSLLVKWTNPEELAHQMYYVTVYWCEGSPNHECREGSDLIWRRVSHGENELLLELDLTESVQYNVAISVEVANTSSGMTDWLCSVWHDSVPKTAPSDLRLTEQSERSLSIAWKGAPSCHESKVFIQGYILNICQWTAEAHCLNGTANVTRVGPGITSHMFGELMPNTDYEVHIRSYTNLDEGPKSSKLHIFRTNPSAPSSSPTGLYIRNVTASSVSLGWNPSPTTNGNITHYIVEYMSDVLNGSCEVSGNMTMSTVHNLHGQVLYSFLVKACVLESHNPCSPPSDRVQALTHMGEPGMVLNFQMETLKNASLKLEWDSPLITNGLHTMYTIRIESADGSSNVNTVRVANMTEDIIDFDCDNISNEPVNVSIQAVNEDHGELLSGPWSSVEQLEICATGVNITLLIVSCVIGAVVLAVFLAVCIRYSRIFYKKVSERQEITVPQDSSVPFNTQVFDSEPGIYTRMLSQASSTSDHGYAKPYGDLPQTLGNRPEIAPLLVPDTLYLAGTNTTGATGETDLGESAIELVEVIPSPSEVGAAEEASVVLKAQSDVESEPGGTQCESQPNGNTPVESNGTLGLYQHLHAPCICVNEDGYVDDINIVNQVHATMQSPFQSEMYIPKHIPGTKMHNKDDKQLKTLECLGSNESVKTENVSLEDNTSSGFGTIPSSGTPYYLDSYTPVGMDAGQSTKEPYRNSDLSEISTSCPQESAAPSLRDDSEDSHTAHSHGLKRNSNNSELDQDFSTNLKHEDNYYDSGCQDVHPDGHDFVNDEDDINNDIGIVKNVDVPPDSIAHINTALDMHSTGNVRKKAQHTPIDKEMLDNVVAFKPENMSNSNKYEITDIDSGSSYGNTEDISKE</sequence>
<feature type="domain" description="Fibronectin type-III" evidence="14">
    <location>
        <begin position="663"/>
        <end position="756"/>
    </location>
</feature>
<organism evidence="15 16">
    <name type="scientific">Owenia fusiformis</name>
    <name type="common">Polychaete worm</name>
    <dbReference type="NCBI Taxonomy" id="6347"/>
    <lineage>
        <taxon>Eukaryota</taxon>
        <taxon>Metazoa</taxon>
        <taxon>Spiralia</taxon>
        <taxon>Lophotrochozoa</taxon>
        <taxon>Annelida</taxon>
        <taxon>Polychaeta</taxon>
        <taxon>Sedentaria</taxon>
        <taxon>Canalipalpata</taxon>
        <taxon>Sabellida</taxon>
        <taxon>Oweniida</taxon>
        <taxon>Oweniidae</taxon>
        <taxon>Owenia</taxon>
    </lineage>
</organism>
<evidence type="ECO:0000256" key="11">
    <source>
        <dbReference type="SAM" id="MobiDB-lite"/>
    </source>
</evidence>
<evidence type="ECO:0000313" key="16">
    <source>
        <dbReference type="Proteomes" id="UP000749559"/>
    </source>
</evidence>
<evidence type="ECO:0000256" key="10">
    <source>
        <dbReference type="ARBA" id="ARBA00023180"/>
    </source>
</evidence>
<keyword evidence="8" id="KW-1015">Disulfide bond</keyword>
<keyword evidence="16" id="KW-1185">Reference proteome</keyword>
<dbReference type="PANTHER" id="PTHR46957">
    <property type="entry name" value="CYTOKINE RECEPTOR"/>
    <property type="match status" value="1"/>
</dbReference>
<feature type="domain" description="Fibronectin type-III" evidence="14">
    <location>
        <begin position="244"/>
        <end position="344"/>
    </location>
</feature>
<feature type="transmembrane region" description="Helical" evidence="12">
    <location>
        <begin position="863"/>
        <end position="885"/>
    </location>
</feature>
<dbReference type="OrthoDB" id="6147633at2759"/>
<feature type="chain" id="PRO_5035935854" description="Fibronectin type-III domain-containing protein" evidence="13">
    <location>
        <begin position="25"/>
        <end position="1318"/>
    </location>
</feature>
<dbReference type="CDD" id="cd00063">
    <property type="entry name" value="FN3"/>
    <property type="match status" value="3"/>
</dbReference>
<dbReference type="PROSITE" id="PS50853">
    <property type="entry name" value="FN3"/>
    <property type="match status" value="4"/>
</dbReference>
<feature type="compositionally biased region" description="Polar residues" evidence="11">
    <location>
        <begin position="1021"/>
        <end position="1034"/>
    </location>
</feature>
<dbReference type="InterPro" id="IPR036116">
    <property type="entry name" value="FN3_sf"/>
</dbReference>
<feature type="compositionally biased region" description="Polar residues" evidence="11">
    <location>
        <begin position="1192"/>
        <end position="1206"/>
    </location>
</feature>
<evidence type="ECO:0000313" key="15">
    <source>
        <dbReference type="EMBL" id="CAH1774755.1"/>
    </source>
</evidence>
<dbReference type="Gene3D" id="2.60.40.10">
    <property type="entry name" value="Immunoglobulins"/>
    <property type="match status" value="7"/>
</dbReference>
<dbReference type="InterPro" id="IPR013783">
    <property type="entry name" value="Ig-like_fold"/>
</dbReference>